<keyword evidence="2" id="KW-1185">Reference proteome</keyword>
<gene>
    <name evidence="1" type="ORF">SAMN05444362_101331</name>
</gene>
<dbReference type="AlphaFoldDB" id="A0A1M4TI46"/>
<evidence type="ECO:0000313" key="1">
    <source>
        <dbReference type="EMBL" id="SHE44004.1"/>
    </source>
</evidence>
<dbReference type="EMBL" id="FQUC01000001">
    <property type="protein sequence ID" value="SHE44004.1"/>
    <property type="molecule type" value="Genomic_DNA"/>
</dbReference>
<organism evidence="1 2">
    <name type="scientific">Dysgonomonas macrotermitis</name>
    <dbReference type="NCBI Taxonomy" id="1346286"/>
    <lineage>
        <taxon>Bacteria</taxon>
        <taxon>Pseudomonadati</taxon>
        <taxon>Bacteroidota</taxon>
        <taxon>Bacteroidia</taxon>
        <taxon>Bacteroidales</taxon>
        <taxon>Dysgonomonadaceae</taxon>
        <taxon>Dysgonomonas</taxon>
    </lineage>
</organism>
<proteinExistence type="predicted"/>
<evidence type="ECO:0000313" key="2">
    <source>
        <dbReference type="Proteomes" id="UP000184480"/>
    </source>
</evidence>
<accession>A0A1M4TI46</accession>
<name>A0A1M4TI46_9BACT</name>
<protein>
    <submittedName>
        <fullName evidence="1">Uncharacterized protein</fullName>
    </submittedName>
</protein>
<sequence>MFFDILKLKELKGGKLEAKKINSRKVSPLSLSWR</sequence>
<reference evidence="2" key="1">
    <citation type="submission" date="2016-11" db="EMBL/GenBank/DDBJ databases">
        <authorList>
            <person name="Varghese N."/>
            <person name="Submissions S."/>
        </authorList>
    </citation>
    <scope>NUCLEOTIDE SEQUENCE [LARGE SCALE GENOMIC DNA]</scope>
    <source>
        <strain evidence="2">DSM 27370</strain>
    </source>
</reference>
<dbReference type="Proteomes" id="UP000184480">
    <property type="component" value="Unassembled WGS sequence"/>
</dbReference>